<comment type="caution">
    <text evidence="1">The sequence shown here is derived from an EMBL/GenBank/DDBJ whole genome shotgun (WGS) entry which is preliminary data.</text>
</comment>
<dbReference type="Proteomes" id="UP001287059">
    <property type="component" value="Unassembled WGS sequence"/>
</dbReference>
<proteinExistence type="predicted"/>
<evidence type="ECO:0000313" key="1">
    <source>
        <dbReference type="EMBL" id="MDX8478604.1"/>
    </source>
</evidence>
<organism evidence="1 2">
    <name type="scientific">Mesorhizobium album</name>
    <dbReference type="NCBI Taxonomy" id="3072314"/>
    <lineage>
        <taxon>Bacteria</taxon>
        <taxon>Pseudomonadati</taxon>
        <taxon>Pseudomonadota</taxon>
        <taxon>Alphaproteobacteria</taxon>
        <taxon>Hyphomicrobiales</taxon>
        <taxon>Phyllobacteriaceae</taxon>
        <taxon>Mesorhizobium</taxon>
    </lineage>
</organism>
<reference evidence="1 2" key="1">
    <citation type="submission" date="2023-08" db="EMBL/GenBank/DDBJ databases">
        <title>Implementing the SeqCode for naming new Mesorhizobium species isolated from Vachellia karroo root nodules.</title>
        <authorList>
            <person name="Van Lill M."/>
        </authorList>
    </citation>
    <scope>NUCLEOTIDE SEQUENCE [LARGE SCALE GENOMIC DNA]</scope>
    <source>
        <strain evidence="1 2">VK24D</strain>
    </source>
</reference>
<keyword evidence="2" id="KW-1185">Reference proteome</keyword>
<evidence type="ECO:0000313" key="2">
    <source>
        <dbReference type="Proteomes" id="UP001287059"/>
    </source>
</evidence>
<dbReference type="EMBL" id="JAVIIW010000008">
    <property type="protein sequence ID" value="MDX8478604.1"/>
    <property type="molecule type" value="Genomic_DNA"/>
</dbReference>
<accession>A0ABU4XV80</accession>
<gene>
    <name evidence="1" type="ORF">RFN28_08930</name>
</gene>
<dbReference type="RefSeq" id="WP_320287014.1">
    <property type="nucleotide sequence ID" value="NZ_JAVIIW010000008.1"/>
</dbReference>
<protein>
    <submittedName>
        <fullName evidence="1">Uncharacterized protein</fullName>
    </submittedName>
</protein>
<name>A0ABU4XV80_9HYPH</name>
<sequence length="42" mass="4613">MLDESCGLAVGLALCSRIRAEHRRAKAARRRLLKIVPPTSVP</sequence>